<dbReference type="EMBL" id="BLZA01000048">
    <property type="protein sequence ID" value="GHJ89568.1"/>
    <property type="molecule type" value="Genomic_DNA"/>
</dbReference>
<dbReference type="InterPro" id="IPR036259">
    <property type="entry name" value="MFS_trans_sf"/>
</dbReference>
<dbReference type="InterPro" id="IPR020846">
    <property type="entry name" value="MFS_dom"/>
</dbReference>
<sequence length="527" mass="56965">MDTHMYPRRLPHANDDDDEPPDMNPDAKSKDVGVMTSELTKEEPRRETVVGTEQKETWRGVVVLCGCMLLSITIMGYGMSQGSYQTYYASKYTSYSESIVALVGGLLAFSCTAFANLTGRLADKIGYKPVMQMGLVICVVALILAAFSTQLWQTILSQGLLYGTGQAFIVPLILSLPTQWFFAHRGLATGLVGGFAGCGGALNVIFARELIDRLHGSRKTLGVLSGVQAGVGIVALCLIKEQRKAPMRIDWRRRRLVAVDMSEPSIREEPVEETMEKAAMTDAAPVMVEERQEAPKPSVKGTEVPGGLRRIFRTGVFWSFWIAAFISTFGFLPPFAYITTYTKDTIIPTLNPASITRLTSAWPLCCMGFGMLIGRAFVGMIADKIGAIQTFIIAMEIAGLLQMIVWHFATNYAGVIVFSLIYGAFGGSGLSLIPVVTGQLFGVGPNFATLVGLGMLATAPGQLVGPTISGAILDAANQQWIGFQIFSGAMMCFGGLIGIYAWHSGIGLTFGKGQRKLAVMPETRVQV</sequence>
<dbReference type="InterPro" id="IPR050327">
    <property type="entry name" value="Proton-linked_MCT"/>
</dbReference>
<proteinExistence type="inferred from homology"/>
<feature type="transmembrane region" description="Helical" evidence="4">
    <location>
        <begin position="440"/>
        <end position="460"/>
    </location>
</feature>
<dbReference type="AlphaFoldDB" id="A0A8H3TZA7"/>
<feature type="domain" description="Major facilitator superfamily (MFS) profile" evidence="5">
    <location>
        <begin position="59"/>
        <end position="527"/>
    </location>
</feature>
<name>A0A8H3TZA7_9TREE</name>
<feature type="transmembrane region" description="Helical" evidence="4">
    <location>
        <begin position="412"/>
        <end position="433"/>
    </location>
</feature>
<reference evidence="6" key="1">
    <citation type="submission" date="2020-07" db="EMBL/GenBank/DDBJ databases">
        <title>Draft Genome Sequence of a Deep-Sea Yeast, Naganishia (Cryptococcus) liquefaciens strain N6.</title>
        <authorList>
            <person name="Han Y.W."/>
            <person name="Kajitani R."/>
            <person name="Morimoto H."/>
            <person name="Parhat M."/>
            <person name="Tsubouchi H."/>
            <person name="Bakenova O."/>
            <person name="Ogata M."/>
            <person name="Argunhan B."/>
            <person name="Aoki R."/>
            <person name="Kajiwara S."/>
            <person name="Itoh T."/>
            <person name="Iwasaki H."/>
        </authorList>
    </citation>
    <scope>NUCLEOTIDE SEQUENCE</scope>
    <source>
        <strain evidence="6">N6</strain>
    </source>
</reference>
<keyword evidence="4" id="KW-0812">Transmembrane</keyword>
<evidence type="ECO:0000256" key="2">
    <source>
        <dbReference type="ARBA" id="ARBA00006727"/>
    </source>
</evidence>
<dbReference type="PANTHER" id="PTHR11360">
    <property type="entry name" value="MONOCARBOXYLATE TRANSPORTER"/>
    <property type="match status" value="1"/>
</dbReference>
<evidence type="ECO:0000313" key="6">
    <source>
        <dbReference type="EMBL" id="GHJ89568.1"/>
    </source>
</evidence>
<dbReference type="SUPFAM" id="SSF103473">
    <property type="entry name" value="MFS general substrate transporter"/>
    <property type="match status" value="1"/>
</dbReference>
<comment type="subcellular location">
    <subcellularLocation>
        <location evidence="1">Membrane</location>
        <topology evidence="1">Multi-pass membrane protein</topology>
    </subcellularLocation>
</comment>
<feature type="transmembrane region" description="Helical" evidence="4">
    <location>
        <begin position="61"/>
        <end position="79"/>
    </location>
</feature>
<dbReference type="GO" id="GO:0016020">
    <property type="term" value="C:membrane"/>
    <property type="evidence" value="ECO:0007669"/>
    <property type="project" value="UniProtKB-SubCell"/>
</dbReference>
<dbReference type="Pfam" id="PF07690">
    <property type="entry name" value="MFS_1"/>
    <property type="match status" value="1"/>
</dbReference>
<keyword evidence="4" id="KW-0472">Membrane</keyword>
<feature type="compositionally biased region" description="Basic residues" evidence="3">
    <location>
        <begin position="1"/>
        <end position="11"/>
    </location>
</feature>
<evidence type="ECO:0000259" key="5">
    <source>
        <dbReference type="PROSITE" id="PS50850"/>
    </source>
</evidence>
<feature type="transmembrane region" description="Helical" evidence="4">
    <location>
        <begin position="358"/>
        <end position="378"/>
    </location>
</feature>
<dbReference type="PANTHER" id="PTHR11360:SF284">
    <property type="entry name" value="EG:103B4.3 PROTEIN-RELATED"/>
    <property type="match status" value="1"/>
</dbReference>
<feature type="transmembrane region" description="Helical" evidence="4">
    <location>
        <begin position="99"/>
        <end position="118"/>
    </location>
</feature>
<feature type="transmembrane region" description="Helical" evidence="4">
    <location>
        <begin position="480"/>
        <end position="502"/>
    </location>
</feature>
<comment type="similarity">
    <text evidence="2">Belongs to the major facilitator superfamily. Monocarboxylate porter (TC 2.A.1.13) family.</text>
</comment>
<feature type="transmembrane region" description="Helical" evidence="4">
    <location>
        <begin position="130"/>
        <end position="149"/>
    </location>
</feature>
<feature type="transmembrane region" description="Helical" evidence="4">
    <location>
        <begin position="186"/>
        <end position="208"/>
    </location>
</feature>
<dbReference type="OrthoDB" id="2213137at2759"/>
<evidence type="ECO:0000313" key="7">
    <source>
        <dbReference type="Proteomes" id="UP000620104"/>
    </source>
</evidence>
<feature type="region of interest" description="Disordered" evidence="3">
    <location>
        <begin position="1"/>
        <end position="51"/>
    </location>
</feature>
<gene>
    <name evidence="6" type="ORF">NliqN6_5970</name>
</gene>
<keyword evidence="4" id="KW-1133">Transmembrane helix</keyword>
<dbReference type="PROSITE" id="PS50850">
    <property type="entry name" value="MFS"/>
    <property type="match status" value="1"/>
</dbReference>
<feature type="transmembrane region" description="Helical" evidence="4">
    <location>
        <begin position="385"/>
        <end position="406"/>
    </location>
</feature>
<feature type="transmembrane region" description="Helical" evidence="4">
    <location>
        <begin position="316"/>
        <end position="338"/>
    </location>
</feature>
<dbReference type="Gene3D" id="1.20.1250.20">
    <property type="entry name" value="MFS general substrate transporter like domains"/>
    <property type="match status" value="1"/>
</dbReference>
<evidence type="ECO:0000256" key="1">
    <source>
        <dbReference type="ARBA" id="ARBA00004141"/>
    </source>
</evidence>
<feature type="transmembrane region" description="Helical" evidence="4">
    <location>
        <begin position="155"/>
        <end position="174"/>
    </location>
</feature>
<organism evidence="6 7">
    <name type="scientific">Naganishia liquefaciens</name>
    <dbReference type="NCBI Taxonomy" id="104408"/>
    <lineage>
        <taxon>Eukaryota</taxon>
        <taxon>Fungi</taxon>
        <taxon>Dikarya</taxon>
        <taxon>Basidiomycota</taxon>
        <taxon>Agaricomycotina</taxon>
        <taxon>Tremellomycetes</taxon>
        <taxon>Filobasidiales</taxon>
        <taxon>Filobasidiaceae</taxon>
        <taxon>Naganishia</taxon>
    </lineage>
</organism>
<dbReference type="GO" id="GO:0022857">
    <property type="term" value="F:transmembrane transporter activity"/>
    <property type="evidence" value="ECO:0007669"/>
    <property type="project" value="InterPro"/>
</dbReference>
<evidence type="ECO:0000256" key="4">
    <source>
        <dbReference type="SAM" id="Phobius"/>
    </source>
</evidence>
<feature type="transmembrane region" description="Helical" evidence="4">
    <location>
        <begin position="220"/>
        <end position="239"/>
    </location>
</feature>
<protein>
    <recommendedName>
        <fullName evidence="5">Major facilitator superfamily (MFS) profile domain-containing protein</fullName>
    </recommendedName>
</protein>
<dbReference type="InterPro" id="IPR011701">
    <property type="entry name" value="MFS"/>
</dbReference>
<evidence type="ECO:0000256" key="3">
    <source>
        <dbReference type="SAM" id="MobiDB-lite"/>
    </source>
</evidence>
<dbReference type="Proteomes" id="UP000620104">
    <property type="component" value="Unassembled WGS sequence"/>
</dbReference>
<keyword evidence="7" id="KW-1185">Reference proteome</keyword>
<comment type="caution">
    <text evidence="6">The sequence shown here is derived from an EMBL/GenBank/DDBJ whole genome shotgun (WGS) entry which is preliminary data.</text>
</comment>
<feature type="compositionally biased region" description="Basic and acidic residues" evidence="3">
    <location>
        <begin position="39"/>
        <end position="51"/>
    </location>
</feature>
<accession>A0A8H3TZA7</accession>